<feature type="domain" description="Potassium/proton antiporter subunit KhtT-like N-terminal" evidence="1">
    <location>
        <begin position="1"/>
        <end position="68"/>
    </location>
</feature>
<gene>
    <name evidence="2" type="ORF">F5X71_18775</name>
</gene>
<dbReference type="InterPro" id="IPR058776">
    <property type="entry name" value="KhtT-like_N"/>
</dbReference>
<proteinExistence type="predicted"/>
<reference evidence="2 3" key="1">
    <citation type="journal article" date="2019" name="ACS Chem. Biol.">
        <title>Identification and Mobilization of a Cryptic Antibiotic Biosynthesis Gene Locus from a Human-Pathogenic Nocardia Isolate.</title>
        <authorList>
            <person name="Herisse M."/>
            <person name="Ishida K."/>
            <person name="Porter J.L."/>
            <person name="Howden B."/>
            <person name="Hertweck C."/>
            <person name="Stinear T.P."/>
            <person name="Pidot S.J."/>
        </authorList>
    </citation>
    <scope>NUCLEOTIDE SEQUENCE [LARGE SCALE GENOMIC DNA]</scope>
    <source>
        <strain evidence="2 3">AUSMDU00024985</strain>
    </source>
</reference>
<dbReference type="EMBL" id="CP046171">
    <property type="protein sequence ID" value="QIS04097.1"/>
    <property type="molecule type" value="Genomic_DNA"/>
</dbReference>
<dbReference type="Proteomes" id="UP000501705">
    <property type="component" value="Chromosome"/>
</dbReference>
<evidence type="ECO:0000259" key="1">
    <source>
        <dbReference type="Pfam" id="PF25991"/>
    </source>
</evidence>
<accession>A0A6G9XT65</accession>
<organism evidence="2 3">
    <name type="scientific">Nocardia brasiliensis</name>
    <dbReference type="NCBI Taxonomy" id="37326"/>
    <lineage>
        <taxon>Bacteria</taxon>
        <taxon>Bacillati</taxon>
        <taxon>Actinomycetota</taxon>
        <taxon>Actinomycetes</taxon>
        <taxon>Mycobacteriales</taxon>
        <taxon>Nocardiaceae</taxon>
        <taxon>Nocardia</taxon>
    </lineage>
</organism>
<dbReference type="RefSeq" id="WP_167463215.1">
    <property type="nucleotide sequence ID" value="NZ_CP046171.1"/>
</dbReference>
<name>A0A6G9XT65_NOCBR</name>
<sequence>MDVDRTTVPGRGTVHHFLARGGARFALLTASDGDKHVLVYDDTGDEPVQIVALEPDEADQFAQLLHSAPLPDRVARLERLLDTLADDRNR</sequence>
<protein>
    <recommendedName>
        <fullName evidence="1">Potassium/proton antiporter subunit KhtT-like N-terminal domain-containing protein</fullName>
    </recommendedName>
</protein>
<evidence type="ECO:0000313" key="3">
    <source>
        <dbReference type="Proteomes" id="UP000501705"/>
    </source>
</evidence>
<evidence type="ECO:0000313" key="2">
    <source>
        <dbReference type="EMBL" id="QIS04097.1"/>
    </source>
</evidence>
<dbReference type="AlphaFoldDB" id="A0A6G9XT65"/>
<dbReference type="Pfam" id="PF25991">
    <property type="entry name" value="KhtT_N"/>
    <property type="match status" value="1"/>
</dbReference>